<name>A0A3B1CFV1_9ZZZZ</name>
<dbReference type="InterPro" id="IPR025194">
    <property type="entry name" value="RodZ-like_C"/>
</dbReference>
<protein>
    <recommendedName>
        <fullName evidence="3">Cytoskeleton protein RodZ-like C-terminal domain-containing protein</fullName>
    </recommendedName>
</protein>
<evidence type="ECO:0000256" key="1">
    <source>
        <dbReference type="SAM" id="MobiDB-lite"/>
    </source>
</evidence>
<feature type="transmembrane region" description="Helical" evidence="2">
    <location>
        <begin position="131"/>
        <end position="151"/>
    </location>
</feature>
<dbReference type="InterPro" id="IPR001387">
    <property type="entry name" value="Cro/C1-type_HTH"/>
</dbReference>
<feature type="region of interest" description="Disordered" evidence="1">
    <location>
        <begin position="101"/>
        <end position="125"/>
    </location>
</feature>
<proteinExistence type="predicted"/>
<keyword evidence="2" id="KW-0472">Membrane</keyword>
<dbReference type="PANTHER" id="PTHR34475">
    <property type="match status" value="1"/>
</dbReference>
<dbReference type="InterPro" id="IPR050400">
    <property type="entry name" value="Bact_Cytoskel_RodZ"/>
</dbReference>
<reference evidence="4" key="1">
    <citation type="submission" date="2018-06" db="EMBL/GenBank/DDBJ databases">
        <authorList>
            <person name="Zhirakovskaya E."/>
        </authorList>
    </citation>
    <scope>NUCLEOTIDE SEQUENCE</scope>
</reference>
<dbReference type="Pfam" id="PF13413">
    <property type="entry name" value="HTH_25"/>
    <property type="match status" value="1"/>
</dbReference>
<dbReference type="Gene3D" id="1.10.260.40">
    <property type="entry name" value="lambda repressor-like DNA-binding domains"/>
    <property type="match status" value="1"/>
</dbReference>
<dbReference type="GO" id="GO:0003677">
    <property type="term" value="F:DNA binding"/>
    <property type="evidence" value="ECO:0007669"/>
    <property type="project" value="InterPro"/>
</dbReference>
<gene>
    <name evidence="4" type="ORF">MNBD_IGNAVI01-441</name>
</gene>
<accession>A0A3B1CFV1</accession>
<organism evidence="4">
    <name type="scientific">hydrothermal vent metagenome</name>
    <dbReference type="NCBI Taxonomy" id="652676"/>
    <lineage>
        <taxon>unclassified sequences</taxon>
        <taxon>metagenomes</taxon>
        <taxon>ecological metagenomes</taxon>
    </lineage>
</organism>
<feature type="domain" description="Cytoskeleton protein RodZ-like C-terminal" evidence="3">
    <location>
        <begin position="211"/>
        <end position="278"/>
    </location>
</feature>
<keyword evidence="2" id="KW-0812">Transmembrane</keyword>
<evidence type="ECO:0000259" key="3">
    <source>
        <dbReference type="Pfam" id="PF13464"/>
    </source>
</evidence>
<dbReference type="SUPFAM" id="SSF47413">
    <property type="entry name" value="lambda repressor-like DNA-binding domains"/>
    <property type="match status" value="1"/>
</dbReference>
<evidence type="ECO:0000256" key="2">
    <source>
        <dbReference type="SAM" id="Phobius"/>
    </source>
</evidence>
<dbReference type="InterPro" id="IPR010982">
    <property type="entry name" value="Lambda_DNA-bd_dom_sf"/>
</dbReference>
<evidence type="ECO:0000313" key="4">
    <source>
        <dbReference type="EMBL" id="VAX25441.1"/>
    </source>
</evidence>
<dbReference type="EMBL" id="UOGD01000299">
    <property type="protein sequence ID" value="VAX25441.1"/>
    <property type="molecule type" value="Genomic_DNA"/>
</dbReference>
<dbReference type="CDD" id="cd00093">
    <property type="entry name" value="HTH_XRE"/>
    <property type="match status" value="1"/>
</dbReference>
<dbReference type="AlphaFoldDB" id="A0A3B1CFV1"/>
<dbReference type="Pfam" id="PF13464">
    <property type="entry name" value="RodZ_C"/>
    <property type="match status" value="1"/>
</dbReference>
<sequence>MADESLKKFGEELKSLREKKAISLNEIHDKTRIDAKYLSEIENGNFDVLPEVYIRAFLRKYANMIEVDEEEIISKYEIAKGEGSEEVDQRKLKKIELDKVPDEKSPGTYDDLEDEVPEKQEETTDDKNKNVVLLGTFVLISLIVLIIYFFFFSNSSEEIIIEKPINEIVSEKTEVLSEPNANVTEKRFESKPQTKTSVPITVSHDSLNLRINAIDTAWMRVTIDNKFGDEFTLNPRLSKTLKAKTNFKLLIGNAGGVELYLNGKKLPKFGKKGEIKNISVDSKGIHYMRIKKP</sequence>
<dbReference type="PANTHER" id="PTHR34475:SF1">
    <property type="entry name" value="CYTOSKELETON PROTEIN RODZ"/>
    <property type="match status" value="1"/>
</dbReference>
<keyword evidence="2" id="KW-1133">Transmembrane helix</keyword>